<dbReference type="AlphaFoldDB" id="A0A8S1R2T8"/>
<dbReference type="PANTHER" id="PTHR19920">
    <property type="entry name" value="WD40 PROTEIN CIAO1"/>
    <property type="match status" value="1"/>
</dbReference>
<evidence type="ECO:0000313" key="1">
    <source>
        <dbReference type="EMBL" id="CAD8122198.1"/>
    </source>
</evidence>
<comment type="caution">
    <text evidence="1">The sequence shown here is derived from an EMBL/GenBank/DDBJ whole genome shotgun (WGS) entry which is preliminary data.</text>
</comment>
<proteinExistence type="predicted"/>
<dbReference type="EMBL" id="CAJJDN010000137">
    <property type="protein sequence ID" value="CAD8122198.1"/>
    <property type="molecule type" value="Genomic_DNA"/>
</dbReference>
<accession>A0A8S1R2T8</accession>
<evidence type="ECO:0000313" key="2">
    <source>
        <dbReference type="Proteomes" id="UP000692954"/>
    </source>
</evidence>
<dbReference type="Pfam" id="PF00400">
    <property type="entry name" value="WD40"/>
    <property type="match status" value="1"/>
</dbReference>
<dbReference type="SMART" id="SM00320">
    <property type="entry name" value="WD40"/>
    <property type="match status" value="3"/>
</dbReference>
<name>A0A8S1R2T8_9CILI</name>
<gene>
    <name evidence="1" type="ORF">PSON_ATCC_30995.1.T1370019</name>
</gene>
<dbReference type="GO" id="GO:0097361">
    <property type="term" value="C:cytosolic [4Fe-4S] assembly targeting complex"/>
    <property type="evidence" value="ECO:0007669"/>
    <property type="project" value="TreeGrafter"/>
</dbReference>
<dbReference type="Proteomes" id="UP000692954">
    <property type="component" value="Unassembled WGS sequence"/>
</dbReference>
<keyword evidence="2" id="KW-1185">Reference proteome</keyword>
<organism evidence="1 2">
    <name type="scientific">Paramecium sonneborni</name>
    <dbReference type="NCBI Taxonomy" id="65129"/>
    <lineage>
        <taxon>Eukaryota</taxon>
        <taxon>Sar</taxon>
        <taxon>Alveolata</taxon>
        <taxon>Ciliophora</taxon>
        <taxon>Intramacronucleata</taxon>
        <taxon>Oligohymenophorea</taxon>
        <taxon>Peniculida</taxon>
        <taxon>Parameciidae</taxon>
        <taxon>Paramecium</taxon>
    </lineage>
</organism>
<dbReference type="PANTHER" id="PTHR19920:SF0">
    <property type="entry name" value="CYTOSOLIC IRON-SULFUR PROTEIN ASSEMBLY PROTEIN CIAO1-RELATED"/>
    <property type="match status" value="1"/>
</dbReference>
<reference evidence="1" key="1">
    <citation type="submission" date="2021-01" db="EMBL/GenBank/DDBJ databases">
        <authorList>
            <consortium name="Genoscope - CEA"/>
            <person name="William W."/>
        </authorList>
    </citation>
    <scope>NUCLEOTIDE SEQUENCE</scope>
</reference>
<dbReference type="InterPro" id="IPR001680">
    <property type="entry name" value="WD40_rpt"/>
</dbReference>
<dbReference type="GO" id="GO:0016226">
    <property type="term" value="P:iron-sulfur cluster assembly"/>
    <property type="evidence" value="ECO:0007669"/>
    <property type="project" value="TreeGrafter"/>
</dbReference>
<protein>
    <submittedName>
        <fullName evidence="1">Uncharacterized protein</fullName>
    </submittedName>
</protein>
<sequence>MQYPISSKIMNNQQFSFELTPKYKYRQRDEGLAISIDPTNTLLVISSKQNIKIYQFKHGCLKQLQQVFKHLNSICILNFFFRKSYFISGSKNAQIFLWSSNLIANPKYITKLIGNSNNLQCLIKPSKSDELIIYGTNHKEYAIKFYSYSTLSTWSFIQSINEHSSTVLGLSINEEANKLISCGKDCFILIMECSDQSLWYVKQKISTELWGFRICFINNSLFAFLPNVNDPFQQTLKNIHFYIFSDTSGQFYKQKEVQIEGGDQKCFELFHSKYIISKQILLLKNGYTLNFIKFIFSDSSWECQLVQAINFGINRGSYLFGTMTEDGKYLITWDNSNSIQIRIQENF</sequence>